<evidence type="ECO:0000256" key="6">
    <source>
        <dbReference type="SAM" id="Phobius"/>
    </source>
</evidence>
<comment type="similarity">
    <text evidence="2">Belongs to the MS4A family.</text>
</comment>
<dbReference type="PANTHER" id="PTHR23320:SF128">
    <property type="entry name" value="MEMBRANE-SPANNING 4-DOMAINS SUBFAMILY A MEMBER 4A"/>
    <property type="match status" value="1"/>
</dbReference>
<evidence type="ECO:0000256" key="5">
    <source>
        <dbReference type="ARBA" id="ARBA00023136"/>
    </source>
</evidence>
<dbReference type="InterPro" id="IPR030417">
    <property type="entry name" value="MS4A"/>
</dbReference>
<evidence type="ECO:0000313" key="7">
    <source>
        <dbReference type="EMBL" id="CAH2321392.1"/>
    </source>
</evidence>
<dbReference type="AlphaFoldDB" id="A0AAD1T9A7"/>
<dbReference type="Proteomes" id="UP001295444">
    <property type="component" value="Chromosome 11"/>
</dbReference>
<protein>
    <submittedName>
        <fullName evidence="7">Membrane-spanning 4-domains subfamily A member 15-like</fullName>
    </submittedName>
</protein>
<evidence type="ECO:0000256" key="4">
    <source>
        <dbReference type="ARBA" id="ARBA00022989"/>
    </source>
</evidence>
<evidence type="ECO:0000256" key="2">
    <source>
        <dbReference type="ARBA" id="ARBA00009565"/>
    </source>
</evidence>
<sequence>MAVSTAYLENLTGTTSVLSTSVSGASVVKNAALAAPSTQISQNFRKLHPKALSTLLILTGLMQISLGAMMMKAENGFPSLAVRSGAYIWGGLMVFVAGCITVATETKDSITLIKTCLGSHVANAVLGGVALAIYIIQLDTETQACWVPVDKQNFNKCISLSNSQEYSRYDYYDYEERYSQNASKLTLILRISVISVILILSVLGLIISVCIMVFGWKVLKTAGYSLLK</sequence>
<dbReference type="PANTHER" id="PTHR23320">
    <property type="entry name" value="MEMBRANE-SPANNING 4-DOMAINS SUBFAMILY A MS4A -RELATED"/>
    <property type="match status" value="1"/>
</dbReference>
<dbReference type="InterPro" id="IPR007237">
    <property type="entry name" value="CD20-like"/>
</dbReference>
<keyword evidence="5 6" id="KW-0472">Membrane</keyword>
<accession>A0AAD1T9A7</accession>
<keyword evidence="3 6" id="KW-0812">Transmembrane</keyword>
<dbReference type="Pfam" id="PF04103">
    <property type="entry name" value="CD20"/>
    <property type="match status" value="1"/>
</dbReference>
<evidence type="ECO:0000313" key="8">
    <source>
        <dbReference type="Proteomes" id="UP001295444"/>
    </source>
</evidence>
<name>A0AAD1T9A7_PELCU</name>
<keyword evidence="8" id="KW-1185">Reference proteome</keyword>
<organism evidence="7 8">
    <name type="scientific">Pelobates cultripes</name>
    <name type="common">Western spadefoot toad</name>
    <dbReference type="NCBI Taxonomy" id="61616"/>
    <lineage>
        <taxon>Eukaryota</taxon>
        <taxon>Metazoa</taxon>
        <taxon>Chordata</taxon>
        <taxon>Craniata</taxon>
        <taxon>Vertebrata</taxon>
        <taxon>Euteleostomi</taxon>
        <taxon>Amphibia</taxon>
        <taxon>Batrachia</taxon>
        <taxon>Anura</taxon>
        <taxon>Pelobatoidea</taxon>
        <taxon>Pelobatidae</taxon>
        <taxon>Pelobates</taxon>
    </lineage>
</organism>
<dbReference type="EMBL" id="OW240922">
    <property type="protein sequence ID" value="CAH2321392.1"/>
    <property type="molecule type" value="Genomic_DNA"/>
</dbReference>
<keyword evidence="4 6" id="KW-1133">Transmembrane helix</keyword>
<gene>
    <name evidence="7" type="ORF">PECUL_23A057997</name>
</gene>
<feature type="transmembrane region" description="Helical" evidence="6">
    <location>
        <begin position="86"/>
        <end position="104"/>
    </location>
</feature>
<evidence type="ECO:0000256" key="1">
    <source>
        <dbReference type="ARBA" id="ARBA00004141"/>
    </source>
</evidence>
<reference evidence="7" key="1">
    <citation type="submission" date="2022-03" db="EMBL/GenBank/DDBJ databases">
        <authorList>
            <person name="Alioto T."/>
            <person name="Alioto T."/>
            <person name="Gomez Garrido J."/>
        </authorList>
    </citation>
    <scope>NUCLEOTIDE SEQUENCE</scope>
</reference>
<proteinExistence type="inferred from homology"/>
<feature type="transmembrane region" description="Helical" evidence="6">
    <location>
        <begin position="187"/>
        <end position="219"/>
    </location>
</feature>
<feature type="transmembrane region" description="Helical" evidence="6">
    <location>
        <begin position="51"/>
        <end position="71"/>
    </location>
</feature>
<comment type="subcellular location">
    <subcellularLocation>
        <location evidence="1">Membrane</location>
        <topology evidence="1">Multi-pass membrane protein</topology>
    </subcellularLocation>
</comment>
<feature type="transmembrane region" description="Helical" evidence="6">
    <location>
        <begin position="116"/>
        <end position="136"/>
    </location>
</feature>
<evidence type="ECO:0000256" key="3">
    <source>
        <dbReference type="ARBA" id="ARBA00022692"/>
    </source>
</evidence>
<dbReference type="GO" id="GO:0016020">
    <property type="term" value="C:membrane"/>
    <property type="evidence" value="ECO:0007669"/>
    <property type="project" value="UniProtKB-SubCell"/>
</dbReference>